<dbReference type="Proteomes" id="UP000198718">
    <property type="component" value="Unassembled WGS sequence"/>
</dbReference>
<keyword evidence="9" id="KW-0966">Cell projection</keyword>
<dbReference type="EMBL" id="FNFP01000002">
    <property type="protein sequence ID" value="SDK45236.1"/>
    <property type="molecule type" value="Genomic_DNA"/>
</dbReference>
<evidence type="ECO:0000313" key="10">
    <source>
        <dbReference type="Proteomes" id="UP000198718"/>
    </source>
</evidence>
<reference evidence="9 10" key="1">
    <citation type="submission" date="2016-10" db="EMBL/GenBank/DDBJ databases">
        <authorList>
            <person name="de Groot N.N."/>
        </authorList>
    </citation>
    <scope>NUCLEOTIDE SEQUENCE [LARGE SCALE GENOMIC DNA]</scope>
    <source>
        <strain evidence="9 10">DSM 18346</strain>
    </source>
</reference>
<evidence type="ECO:0000256" key="4">
    <source>
        <dbReference type="ARBA" id="ARBA00022795"/>
    </source>
</evidence>
<comment type="function">
    <text evidence="1">Needed for flagellar regrowth and assembly.</text>
</comment>
<accession>A0A1G9C0M8</accession>
<keyword evidence="7" id="KW-0175">Coiled coil</keyword>
<evidence type="ECO:0000256" key="7">
    <source>
        <dbReference type="SAM" id="Coils"/>
    </source>
</evidence>
<dbReference type="GO" id="GO:0044781">
    <property type="term" value="P:bacterial-type flagellum organization"/>
    <property type="evidence" value="ECO:0007669"/>
    <property type="project" value="UniProtKB-KW"/>
</dbReference>
<dbReference type="InterPro" id="IPR051472">
    <property type="entry name" value="T3SS_Stator/FliH"/>
</dbReference>
<keyword evidence="6" id="KW-1006">Bacterial flagellum protein export</keyword>
<dbReference type="GO" id="GO:0005829">
    <property type="term" value="C:cytosol"/>
    <property type="evidence" value="ECO:0007669"/>
    <property type="project" value="TreeGrafter"/>
</dbReference>
<dbReference type="PANTHER" id="PTHR34982:SF1">
    <property type="entry name" value="FLAGELLAR ASSEMBLY PROTEIN FLIH"/>
    <property type="match status" value="1"/>
</dbReference>
<keyword evidence="4" id="KW-1005">Bacterial flagellum biogenesis</keyword>
<evidence type="ECO:0000256" key="6">
    <source>
        <dbReference type="ARBA" id="ARBA00023225"/>
    </source>
</evidence>
<sequence length="270" mass="30973">MLVVEEMKSLYKVYKSREVIVGNTRAIEFIGDNIVHKKHDSLIVQEDKSKANKAMEERAKEILDAAELEAKELVENAKREVDMIIEEAYQDAKDIYNKAKNEGYNEGLTLGRQKGYEEFHMLLEEAKTIKQGIYQTQKELAKSLETEIIDLVIYCVKKVIDYELDKNHELLLNLIEKGLQKCTFTETLVVRGNEKEYEVLNSYKSRIYMMTEGIDDLIIKKDLALKKGSIIIETLSGKIDASVDTQIKQIEGLFKELLKSEGLHEGDSTE</sequence>
<evidence type="ECO:0000256" key="5">
    <source>
        <dbReference type="ARBA" id="ARBA00022927"/>
    </source>
</evidence>
<dbReference type="InterPro" id="IPR018035">
    <property type="entry name" value="Flagellar_FliH/T3SS_HrpE"/>
</dbReference>
<dbReference type="STRING" id="393762.SAMN05660472_01324"/>
<evidence type="ECO:0000256" key="2">
    <source>
        <dbReference type="ARBA" id="ARBA00006602"/>
    </source>
</evidence>
<keyword evidence="5" id="KW-0653">Protein transport</keyword>
<keyword evidence="9" id="KW-0282">Flagellum</keyword>
<feature type="domain" description="Flagellar assembly protein FliH/Type III secretion system HrpE" evidence="8">
    <location>
        <begin position="127"/>
        <end position="250"/>
    </location>
</feature>
<proteinExistence type="inferred from homology"/>
<dbReference type="AlphaFoldDB" id="A0A1G9C0M8"/>
<protein>
    <submittedName>
        <fullName evidence="9">Flagellar assembly protein FliH</fullName>
    </submittedName>
</protein>
<dbReference type="PANTHER" id="PTHR34982">
    <property type="entry name" value="YOP PROTEINS TRANSLOCATION PROTEIN L"/>
    <property type="match status" value="1"/>
</dbReference>
<keyword evidence="9" id="KW-0969">Cilium</keyword>
<evidence type="ECO:0000256" key="3">
    <source>
        <dbReference type="ARBA" id="ARBA00022448"/>
    </source>
</evidence>
<keyword evidence="10" id="KW-1185">Reference proteome</keyword>
<evidence type="ECO:0000313" key="9">
    <source>
        <dbReference type="EMBL" id="SDK45236.1"/>
    </source>
</evidence>
<comment type="similarity">
    <text evidence="2">Belongs to the FliH family.</text>
</comment>
<name>A0A1G9C0M8_9FIRM</name>
<evidence type="ECO:0000256" key="1">
    <source>
        <dbReference type="ARBA" id="ARBA00003041"/>
    </source>
</evidence>
<evidence type="ECO:0000259" key="8">
    <source>
        <dbReference type="Pfam" id="PF02108"/>
    </source>
</evidence>
<gene>
    <name evidence="9" type="ORF">SAMN05660472_01324</name>
</gene>
<dbReference type="Pfam" id="PF02108">
    <property type="entry name" value="FliH"/>
    <property type="match status" value="1"/>
</dbReference>
<organism evidence="9 10">
    <name type="scientific">Natronincola ferrireducens</name>
    <dbReference type="NCBI Taxonomy" id="393762"/>
    <lineage>
        <taxon>Bacteria</taxon>
        <taxon>Bacillati</taxon>
        <taxon>Bacillota</taxon>
        <taxon>Clostridia</taxon>
        <taxon>Peptostreptococcales</taxon>
        <taxon>Natronincolaceae</taxon>
        <taxon>Natronincola</taxon>
    </lineage>
</organism>
<dbReference type="GO" id="GO:0015031">
    <property type="term" value="P:protein transport"/>
    <property type="evidence" value="ECO:0007669"/>
    <property type="project" value="UniProtKB-KW"/>
</dbReference>
<feature type="coiled-coil region" evidence="7">
    <location>
        <begin position="51"/>
        <end position="87"/>
    </location>
</feature>
<keyword evidence="3" id="KW-0813">Transport</keyword>